<dbReference type="GO" id="GO:0009427">
    <property type="term" value="C:bacterial-type flagellum basal body, distal rod, L ring"/>
    <property type="evidence" value="ECO:0007669"/>
    <property type="project" value="InterPro"/>
</dbReference>
<comment type="similarity">
    <text evidence="2 7">Belongs to the FlgH family.</text>
</comment>
<dbReference type="AlphaFoldDB" id="A0A1M6G649"/>
<evidence type="ECO:0000256" key="4">
    <source>
        <dbReference type="ARBA" id="ARBA00023136"/>
    </source>
</evidence>
<evidence type="ECO:0000256" key="2">
    <source>
        <dbReference type="ARBA" id="ARBA00006929"/>
    </source>
</evidence>
<dbReference type="NCBIfam" id="NF001305">
    <property type="entry name" value="PRK00249.1-5"/>
    <property type="match status" value="1"/>
</dbReference>
<comment type="subunit">
    <text evidence="7">The basal body constitutes a major portion of the flagellar organelle and consists of four rings (L,P,S, and M) mounted on a central rod.</text>
</comment>
<reference evidence="8 9" key="1">
    <citation type="submission" date="2016-11" db="EMBL/GenBank/DDBJ databases">
        <authorList>
            <person name="Jaros S."/>
            <person name="Januszkiewicz K."/>
            <person name="Wedrychowicz H."/>
        </authorList>
    </citation>
    <scope>NUCLEOTIDE SEQUENCE [LARGE SCALE GENOMIC DNA]</scope>
    <source>
        <strain evidence="8 9">DSM 100565</strain>
    </source>
</reference>
<dbReference type="GO" id="GO:0009279">
    <property type="term" value="C:cell outer membrane"/>
    <property type="evidence" value="ECO:0007669"/>
    <property type="project" value="UniProtKB-SubCell"/>
</dbReference>
<dbReference type="PROSITE" id="PS51257">
    <property type="entry name" value="PROKAR_LIPOPROTEIN"/>
    <property type="match status" value="1"/>
</dbReference>
<evidence type="ECO:0000256" key="7">
    <source>
        <dbReference type="HAMAP-Rule" id="MF_00415"/>
    </source>
</evidence>
<sequence>MSRTDALLLILFALLAGLGGCGRPLAEVGRPPPLTAPGAGSEMQAMMDPGLPVSLPPLAQPPQVAMASLWTGDQDSLLGDRRALERGDILTVVIEIDDSASISNSTDRSRSGGSDMSVGALFGLPQRIERQMPEGASLSPGIGFDSGSSFSGDGSISRNEQLTLRIAATVTGVLPNGVLEIQGSQQVRVNFEMRELVVSGFVRPEDISRQNEITYDKIAAARISYGGEGQITEVQQPAWGQQVVDIVSPF</sequence>
<dbReference type="PANTHER" id="PTHR34933">
    <property type="entry name" value="FLAGELLAR L-RING PROTEIN"/>
    <property type="match status" value="1"/>
</dbReference>
<dbReference type="STRING" id="1447782.SAMN05444417_2707"/>
<dbReference type="Proteomes" id="UP000184292">
    <property type="component" value="Unassembled WGS sequence"/>
</dbReference>
<keyword evidence="8" id="KW-0282">Flagellum</keyword>
<evidence type="ECO:0000313" key="9">
    <source>
        <dbReference type="Proteomes" id="UP000184292"/>
    </source>
</evidence>
<evidence type="ECO:0000256" key="3">
    <source>
        <dbReference type="ARBA" id="ARBA00022729"/>
    </source>
</evidence>
<dbReference type="HAMAP" id="MF_00415">
    <property type="entry name" value="FlgH"/>
    <property type="match status" value="1"/>
</dbReference>
<name>A0A1M6G649_9RHOB</name>
<dbReference type="OrthoDB" id="9789227at2"/>
<dbReference type="InterPro" id="IPR000527">
    <property type="entry name" value="Flag_Lring"/>
</dbReference>
<dbReference type="PANTHER" id="PTHR34933:SF1">
    <property type="entry name" value="FLAGELLAR L-RING PROTEIN"/>
    <property type="match status" value="1"/>
</dbReference>
<keyword evidence="8" id="KW-0969">Cilium</keyword>
<evidence type="ECO:0000256" key="5">
    <source>
        <dbReference type="ARBA" id="ARBA00023143"/>
    </source>
</evidence>
<dbReference type="GO" id="GO:0003774">
    <property type="term" value="F:cytoskeletal motor activity"/>
    <property type="evidence" value="ECO:0007669"/>
    <property type="project" value="InterPro"/>
</dbReference>
<comment type="function">
    <text evidence="1 7">Assembles around the rod to form the L-ring and probably protects the motor/basal body from shearing forces during rotation.</text>
</comment>
<keyword evidence="8" id="KW-0966">Cell projection</keyword>
<comment type="subcellular location">
    <subcellularLocation>
        <location evidence="7">Cell outer membrane</location>
        <topology evidence="7">Lipid-anchor</topology>
    </subcellularLocation>
    <subcellularLocation>
        <location evidence="7">Bacterial flagellum basal body</location>
    </subcellularLocation>
</comment>
<keyword evidence="4 7" id="KW-0472">Membrane</keyword>
<dbReference type="RefSeq" id="WP_073331566.1">
    <property type="nucleotide sequence ID" value="NZ_FQYO01000004.1"/>
</dbReference>
<protein>
    <recommendedName>
        <fullName evidence="7">Flagellar L-ring protein</fullName>
    </recommendedName>
    <alternativeName>
        <fullName evidence="7">Basal body L-ring protein</fullName>
    </alternativeName>
</protein>
<keyword evidence="3 7" id="KW-0732">Signal</keyword>
<keyword evidence="5 7" id="KW-0975">Bacterial flagellum</keyword>
<gene>
    <name evidence="7" type="primary">flgH</name>
    <name evidence="8" type="ORF">SAMN05444417_2707</name>
</gene>
<proteinExistence type="inferred from homology"/>
<evidence type="ECO:0000313" key="8">
    <source>
        <dbReference type="EMBL" id="SHJ05456.1"/>
    </source>
</evidence>
<organism evidence="8 9">
    <name type="scientific">Wenxinia saemankumensis</name>
    <dbReference type="NCBI Taxonomy" id="1447782"/>
    <lineage>
        <taxon>Bacteria</taxon>
        <taxon>Pseudomonadati</taxon>
        <taxon>Pseudomonadota</taxon>
        <taxon>Alphaproteobacteria</taxon>
        <taxon>Rhodobacterales</taxon>
        <taxon>Roseobacteraceae</taxon>
        <taxon>Wenxinia</taxon>
    </lineage>
</organism>
<keyword evidence="7" id="KW-0449">Lipoprotein</keyword>
<dbReference type="Pfam" id="PF02107">
    <property type="entry name" value="FlgH"/>
    <property type="match status" value="1"/>
</dbReference>
<dbReference type="PRINTS" id="PR01008">
    <property type="entry name" value="FLGLRINGFLGH"/>
</dbReference>
<dbReference type="EMBL" id="FQYO01000004">
    <property type="protein sequence ID" value="SHJ05456.1"/>
    <property type="molecule type" value="Genomic_DNA"/>
</dbReference>
<dbReference type="GO" id="GO:0071973">
    <property type="term" value="P:bacterial-type flagellum-dependent cell motility"/>
    <property type="evidence" value="ECO:0007669"/>
    <property type="project" value="InterPro"/>
</dbReference>
<evidence type="ECO:0000256" key="1">
    <source>
        <dbReference type="ARBA" id="ARBA00002591"/>
    </source>
</evidence>
<evidence type="ECO:0000256" key="6">
    <source>
        <dbReference type="ARBA" id="ARBA00023237"/>
    </source>
</evidence>
<accession>A0A1M6G649</accession>
<keyword evidence="6 7" id="KW-0998">Cell outer membrane</keyword>
<keyword evidence="9" id="KW-1185">Reference proteome</keyword>